<evidence type="ECO:0000256" key="3">
    <source>
        <dbReference type="ARBA" id="ARBA00022679"/>
    </source>
</evidence>
<dbReference type="RefSeq" id="WP_119910354.1">
    <property type="nucleotide sequence ID" value="NZ_QZCH01000009.1"/>
</dbReference>
<dbReference type="EC" id="2.7.8.8" evidence="9"/>
<dbReference type="PIRSF" id="PIRSF000850">
    <property type="entry name" value="Phospholipase_D_PSS"/>
    <property type="match status" value="1"/>
</dbReference>
<dbReference type="OrthoDB" id="8543662at2"/>
<keyword evidence="5" id="KW-0443">Lipid metabolism</keyword>
<keyword evidence="4" id="KW-0677">Repeat</keyword>
<dbReference type="PANTHER" id="PTHR12586">
    <property type="entry name" value="CDP-DIACYLGLYCEROL--SERINE O-PHOSPHATIDYLTRANSFERASE"/>
    <property type="match status" value="1"/>
</dbReference>
<evidence type="ECO:0000256" key="4">
    <source>
        <dbReference type="ARBA" id="ARBA00022737"/>
    </source>
</evidence>
<dbReference type="Pfam" id="PF00614">
    <property type="entry name" value="PLDc"/>
    <property type="match status" value="1"/>
</dbReference>
<reference evidence="9 10" key="2">
    <citation type="submission" date="2019-01" db="EMBL/GenBank/DDBJ databases">
        <title>Motilimonas pumilus sp. nov., isolated from the gut of sea cucumber (Apostichopus japonicus).</title>
        <authorList>
            <person name="Wang F.-Q."/>
            <person name="Ren L.-H."/>
            <person name="Lin Y.-W."/>
            <person name="Sun G.-H."/>
            <person name="Du Z.-J."/>
            <person name="Zhao J.-X."/>
            <person name="Liu X.-J."/>
            <person name="Liu L.-J."/>
        </authorList>
    </citation>
    <scope>NUCLEOTIDE SEQUENCE [LARGE SCALE GENOMIC DNA]</scope>
    <source>
        <strain evidence="9 10">PLHSC7-2</strain>
    </source>
</reference>
<dbReference type="AlphaFoldDB" id="A0A418YFK5"/>
<accession>A0A418YFK5</accession>
<evidence type="ECO:0000256" key="6">
    <source>
        <dbReference type="ARBA" id="ARBA00023209"/>
    </source>
</evidence>
<gene>
    <name evidence="9" type="ORF">D1Z90_08625</name>
</gene>
<keyword evidence="3 9" id="KW-0808">Transferase</keyword>
<dbReference type="InterPro" id="IPR001736">
    <property type="entry name" value="PLipase_D/transphosphatidylase"/>
</dbReference>
<dbReference type="GO" id="GO:0005829">
    <property type="term" value="C:cytosol"/>
    <property type="evidence" value="ECO:0007669"/>
    <property type="project" value="TreeGrafter"/>
</dbReference>
<keyword evidence="10" id="KW-1185">Reference proteome</keyword>
<dbReference type="Proteomes" id="UP000283255">
    <property type="component" value="Unassembled WGS sequence"/>
</dbReference>
<dbReference type="SMART" id="SM00155">
    <property type="entry name" value="PLDc"/>
    <property type="match status" value="2"/>
</dbReference>
<reference evidence="9 10" key="1">
    <citation type="submission" date="2018-09" db="EMBL/GenBank/DDBJ databases">
        <authorList>
            <person name="Wang F."/>
        </authorList>
    </citation>
    <scope>NUCLEOTIDE SEQUENCE [LARGE SCALE GENOMIC DNA]</scope>
    <source>
        <strain evidence="9 10">PLHSC7-2</strain>
    </source>
</reference>
<protein>
    <submittedName>
        <fullName evidence="9">CDP-diacylglycerol--serine O-phosphatidyltransferase</fullName>
        <ecNumber evidence="9">2.7.8.8</ecNumber>
    </submittedName>
</protein>
<comment type="similarity">
    <text evidence="1">Belongs to the CDP-alcohol phosphatidyltransferase class-II family.</text>
</comment>
<dbReference type="GO" id="GO:0008444">
    <property type="term" value="F:CDP-diacylglycerol-glycerol-3-phosphate 3-phosphatidyltransferase activity"/>
    <property type="evidence" value="ECO:0007669"/>
    <property type="project" value="InterPro"/>
</dbReference>
<dbReference type="EMBL" id="QZCH01000009">
    <property type="protein sequence ID" value="RJG48128.1"/>
    <property type="molecule type" value="Genomic_DNA"/>
</dbReference>
<keyword evidence="2" id="KW-0444">Lipid biosynthesis</keyword>
<dbReference type="CDD" id="cd09134">
    <property type="entry name" value="PLDc_PSS_G_neg_1"/>
    <property type="match status" value="1"/>
</dbReference>
<sequence length="450" mass="52550">MVDAINRSLSFLKQQPQLNVRSEDINFLYDAADFRCHIIQHIQQAEQRIYLTALYLENDEAGQEILAELHQAQRLRPELKIVILVDFHRAQRGLIGHDAGDTNADFYRQYCEDNQCHFDILGIPVKSRELFGVLHLKGFVFDDTVLYSGASLNNIYLNKKERYRYDRYCLIKHSGLAQSMVEYIDQLRLGDFGVVPLNQQQVPKIAEIKPEHKRLKRFLKRQQYQFSPQVRQHKDIGITPLLGFGGRGNLLNKTIRQLLQSCQHSAVLFTPYFNFPAAISRDISAMLKRGVKITLVVGDKTANDFYISPEQDFRTIGGLPYLYETNLRKFARRHHKSLLEGMLDIHIWKHDNNSFHLKGIYSDDKYMLLTGNNLNPRAWRLDLENGLLLHDETHQLAEMQQRELALILENCQKISSYQDIEDIKDYPERVQKLLSRMRVIRADNMVKRII</sequence>
<dbReference type="PROSITE" id="PS50035">
    <property type="entry name" value="PLD"/>
    <property type="match status" value="1"/>
</dbReference>
<feature type="domain" description="PLD phosphodiesterase" evidence="8">
    <location>
        <begin position="351"/>
        <end position="378"/>
    </location>
</feature>
<comment type="caution">
    <text evidence="9">The sequence shown here is derived from an EMBL/GenBank/DDBJ whole genome shotgun (WGS) entry which is preliminary data.</text>
</comment>
<dbReference type="GO" id="GO:0032049">
    <property type="term" value="P:cardiolipin biosynthetic process"/>
    <property type="evidence" value="ECO:0007669"/>
    <property type="project" value="InterPro"/>
</dbReference>
<dbReference type="CDD" id="cd09136">
    <property type="entry name" value="PLDc_PSS_G_neg_2"/>
    <property type="match status" value="1"/>
</dbReference>
<evidence type="ECO:0000313" key="10">
    <source>
        <dbReference type="Proteomes" id="UP000283255"/>
    </source>
</evidence>
<dbReference type="GO" id="GO:0003882">
    <property type="term" value="F:CDP-diacylglycerol-serine O-phosphatidyltransferase activity"/>
    <property type="evidence" value="ECO:0007669"/>
    <property type="project" value="UniProtKB-EC"/>
</dbReference>
<evidence type="ECO:0000256" key="7">
    <source>
        <dbReference type="ARBA" id="ARBA00023264"/>
    </source>
</evidence>
<dbReference type="SUPFAM" id="SSF56024">
    <property type="entry name" value="Phospholipase D/nuclease"/>
    <property type="match status" value="2"/>
</dbReference>
<dbReference type="Pfam" id="PF13091">
    <property type="entry name" value="PLDc_2"/>
    <property type="match status" value="1"/>
</dbReference>
<evidence type="ECO:0000256" key="1">
    <source>
        <dbReference type="ARBA" id="ARBA00010682"/>
    </source>
</evidence>
<organism evidence="9 10">
    <name type="scientific">Motilimonas pumila</name>
    <dbReference type="NCBI Taxonomy" id="2303987"/>
    <lineage>
        <taxon>Bacteria</taxon>
        <taxon>Pseudomonadati</taxon>
        <taxon>Pseudomonadota</taxon>
        <taxon>Gammaproteobacteria</taxon>
        <taxon>Alteromonadales</taxon>
        <taxon>Alteromonadales genera incertae sedis</taxon>
        <taxon>Motilimonas</taxon>
    </lineage>
</organism>
<proteinExistence type="inferred from homology"/>
<evidence type="ECO:0000256" key="5">
    <source>
        <dbReference type="ARBA" id="ARBA00023098"/>
    </source>
</evidence>
<dbReference type="PANTHER" id="PTHR12586:SF1">
    <property type="entry name" value="CDP-DIACYLGLYCEROL--GLYCEROL-3-PHOSPHATE 3-PHOSPHATIDYLTRANSFERASE, MITOCHONDRIAL"/>
    <property type="match status" value="1"/>
</dbReference>
<evidence type="ECO:0000313" key="9">
    <source>
        <dbReference type="EMBL" id="RJG48128.1"/>
    </source>
</evidence>
<dbReference type="InterPro" id="IPR016270">
    <property type="entry name" value="PGS1"/>
</dbReference>
<keyword evidence="7" id="KW-1208">Phospholipid metabolism</keyword>
<keyword evidence="6" id="KW-0594">Phospholipid biosynthesis</keyword>
<dbReference type="NCBIfam" id="NF006946">
    <property type="entry name" value="PRK09428.1"/>
    <property type="match status" value="1"/>
</dbReference>
<dbReference type="InterPro" id="IPR025202">
    <property type="entry name" value="PLD-like_dom"/>
</dbReference>
<name>A0A418YFK5_9GAMM</name>
<evidence type="ECO:0000259" key="8">
    <source>
        <dbReference type="PROSITE" id="PS50035"/>
    </source>
</evidence>
<dbReference type="Gene3D" id="3.30.870.10">
    <property type="entry name" value="Endonuclease Chain A"/>
    <property type="match status" value="2"/>
</dbReference>
<evidence type="ECO:0000256" key="2">
    <source>
        <dbReference type="ARBA" id="ARBA00022516"/>
    </source>
</evidence>